<name>A0A0R1ZLY9_9LACO</name>
<gene>
    <name evidence="2" type="ORF">FC18_GL000800</name>
</gene>
<dbReference type="PATRIC" id="fig|1291052.5.peg.815"/>
<sequence length="155" mass="16919">MILIVFGVLAVAFFACMIFLKRSRLRKALVATTGALLAVCAVLLTLTMLNGFGFQKTTKTTQTAFAESTKVTKNGSGKTFSVTVKDPSGRKTTYKNDGGNLIVKLHKGNVAMMESKITTQKAENSFVKFMYMFTGMDGKTTKSYADISIPTWTTK</sequence>
<evidence type="ECO:0000313" key="3">
    <source>
        <dbReference type="Proteomes" id="UP000051679"/>
    </source>
</evidence>
<proteinExistence type="predicted"/>
<protein>
    <recommendedName>
        <fullName evidence="4">DUF4811 domain-containing protein</fullName>
    </recommendedName>
</protein>
<dbReference type="OrthoDB" id="9994196at2"/>
<reference evidence="2 3" key="1">
    <citation type="journal article" date="2015" name="Genome Announc.">
        <title>Expanding the biotechnology potential of lactobacilli through comparative genomics of 213 strains and associated genera.</title>
        <authorList>
            <person name="Sun Z."/>
            <person name="Harris H.M."/>
            <person name="McCann A."/>
            <person name="Guo C."/>
            <person name="Argimon S."/>
            <person name="Zhang W."/>
            <person name="Yang X."/>
            <person name="Jeffery I.B."/>
            <person name="Cooney J.C."/>
            <person name="Kagawa T.F."/>
            <person name="Liu W."/>
            <person name="Song Y."/>
            <person name="Salvetti E."/>
            <person name="Wrobel A."/>
            <person name="Rasinkangas P."/>
            <person name="Parkhill J."/>
            <person name="Rea M.C."/>
            <person name="O'Sullivan O."/>
            <person name="Ritari J."/>
            <person name="Douillard F.P."/>
            <person name="Paul Ross R."/>
            <person name="Yang R."/>
            <person name="Briner A.E."/>
            <person name="Felis G.E."/>
            <person name="de Vos W.M."/>
            <person name="Barrangou R."/>
            <person name="Klaenhammer T.R."/>
            <person name="Caufield P.W."/>
            <person name="Cui Y."/>
            <person name="Zhang H."/>
            <person name="O'Toole P.W."/>
        </authorList>
    </citation>
    <scope>NUCLEOTIDE SEQUENCE [LARGE SCALE GENOMIC DNA]</scope>
    <source>
        <strain evidence="2 3">DSM 20505</strain>
    </source>
</reference>
<organism evidence="2 3">
    <name type="scientific">Lacticaseibacillus sharpeae JCM 1186 = DSM 20505</name>
    <dbReference type="NCBI Taxonomy" id="1291052"/>
    <lineage>
        <taxon>Bacteria</taxon>
        <taxon>Bacillati</taxon>
        <taxon>Bacillota</taxon>
        <taxon>Bacilli</taxon>
        <taxon>Lactobacillales</taxon>
        <taxon>Lactobacillaceae</taxon>
        <taxon>Lacticaseibacillus</taxon>
    </lineage>
</organism>
<dbReference type="Proteomes" id="UP000051679">
    <property type="component" value="Unassembled WGS sequence"/>
</dbReference>
<keyword evidence="1" id="KW-0812">Transmembrane</keyword>
<dbReference type="RefSeq" id="WP_054676147.1">
    <property type="nucleotide sequence ID" value="NZ_AYYO01000010.1"/>
</dbReference>
<keyword evidence="1" id="KW-0472">Membrane</keyword>
<dbReference type="AlphaFoldDB" id="A0A0R1ZLY9"/>
<accession>A0A0R1ZLY9</accession>
<keyword evidence="3" id="KW-1185">Reference proteome</keyword>
<evidence type="ECO:0000313" key="2">
    <source>
        <dbReference type="EMBL" id="KRM56017.1"/>
    </source>
</evidence>
<dbReference type="EMBL" id="AYYO01000010">
    <property type="protein sequence ID" value="KRM56017.1"/>
    <property type="molecule type" value="Genomic_DNA"/>
</dbReference>
<keyword evidence="1" id="KW-1133">Transmembrane helix</keyword>
<feature type="transmembrane region" description="Helical" evidence="1">
    <location>
        <begin position="28"/>
        <end position="49"/>
    </location>
</feature>
<comment type="caution">
    <text evidence="2">The sequence shown here is derived from an EMBL/GenBank/DDBJ whole genome shotgun (WGS) entry which is preliminary data.</text>
</comment>
<evidence type="ECO:0008006" key="4">
    <source>
        <dbReference type="Google" id="ProtNLM"/>
    </source>
</evidence>
<evidence type="ECO:0000256" key="1">
    <source>
        <dbReference type="SAM" id="Phobius"/>
    </source>
</evidence>